<evidence type="ECO:0000256" key="1">
    <source>
        <dbReference type="SAM" id="MobiDB-lite"/>
    </source>
</evidence>
<gene>
    <name evidence="2" type="ORF">BV898_10927</name>
</gene>
<accession>A0A1W0WI56</accession>
<protein>
    <submittedName>
        <fullName evidence="2">Uncharacterized protein</fullName>
    </submittedName>
</protein>
<proteinExistence type="predicted"/>
<sequence length="255" mass="26409">MATSEDPMAKISPQHQDIVNSTWSQLLNAEGGVQNLAADLLKGFAAQSGNSGKCGQAGGSGQLLSQLGGLAGFLGGGGSTDLDNLHKMRKHTTSRAFLNNRNNQGTQNSQGDQRGDDQQESNSRFGGGNFLDQFGGLDNIAGMVTRGLNNQGGGGNGGAGGLMQSLGGLGSLAALAGINLNDPSSLLKFFRKTPVAAEAANPDNSSRDIYKTIKNVIFELLGSKLPAEDFQQNPENKSAWKGYLGAIANALRNSA</sequence>
<organism evidence="2 3">
    <name type="scientific">Hypsibius exemplaris</name>
    <name type="common">Freshwater tardigrade</name>
    <dbReference type="NCBI Taxonomy" id="2072580"/>
    <lineage>
        <taxon>Eukaryota</taxon>
        <taxon>Metazoa</taxon>
        <taxon>Ecdysozoa</taxon>
        <taxon>Tardigrada</taxon>
        <taxon>Eutardigrada</taxon>
        <taxon>Parachela</taxon>
        <taxon>Hypsibioidea</taxon>
        <taxon>Hypsibiidae</taxon>
        <taxon>Hypsibius</taxon>
    </lineage>
</organism>
<evidence type="ECO:0000313" key="2">
    <source>
        <dbReference type="EMBL" id="OQV14895.1"/>
    </source>
</evidence>
<dbReference type="OrthoDB" id="10591689at2759"/>
<comment type="caution">
    <text evidence="2">The sequence shown here is derived from an EMBL/GenBank/DDBJ whole genome shotgun (WGS) entry which is preliminary data.</text>
</comment>
<feature type="region of interest" description="Disordered" evidence="1">
    <location>
        <begin position="94"/>
        <end position="128"/>
    </location>
</feature>
<keyword evidence="3" id="KW-1185">Reference proteome</keyword>
<dbReference type="AlphaFoldDB" id="A0A1W0WI56"/>
<reference evidence="3" key="1">
    <citation type="submission" date="2017-01" db="EMBL/GenBank/DDBJ databases">
        <title>Comparative genomics of anhydrobiosis in the tardigrade Hypsibius dujardini.</title>
        <authorList>
            <person name="Yoshida Y."/>
            <person name="Koutsovoulos G."/>
            <person name="Laetsch D."/>
            <person name="Stevens L."/>
            <person name="Kumar S."/>
            <person name="Horikawa D."/>
            <person name="Ishino K."/>
            <person name="Komine S."/>
            <person name="Tomita M."/>
            <person name="Blaxter M."/>
            <person name="Arakawa K."/>
        </authorList>
    </citation>
    <scope>NUCLEOTIDE SEQUENCE [LARGE SCALE GENOMIC DNA]</scope>
    <source>
        <strain evidence="3">Z151</strain>
    </source>
</reference>
<feature type="compositionally biased region" description="Polar residues" evidence="1">
    <location>
        <begin position="94"/>
        <end position="112"/>
    </location>
</feature>
<dbReference type="Proteomes" id="UP000192578">
    <property type="component" value="Unassembled WGS sequence"/>
</dbReference>
<evidence type="ECO:0000313" key="3">
    <source>
        <dbReference type="Proteomes" id="UP000192578"/>
    </source>
</evidence>
<name>A0A1W0WI56_HYPEX</name>
<dbReference type="EMBL" id="MTYJ01000097">
    <property type="protein sequence ID" value="OQV14895.1"/>
    <property type="molecule type" value="Genomic_DNA"/>
</dbReference>